<comment type="caution">
    <text evidence="1">The sequence shown here is derived from an EMBL/GenBank/DDBJ whole genome shotgun (WGS) entry which is preliminary data.</text>
</comment>
<evidence type="ECO:0000313" key="1">
    <source>
        <dbReference type="EMBL" id="EMG00311.1"/>
    </source>
</evidence>
<dbReference type="AlphaFoldDB" id="M3HQG2"/>
<protein>
    <submittedName>
        <fullName evidence="1">DNA polymerase IV domain protein</fullName>
    </submittedName>
</protein>
<evidence type="ECO:0000313" key="2">
    <source>
        <dbReference type="Proteomes" id="UP000011783"/>
    </source>
</evidence>
<organism evidence="1 2">
    <name type="scientific">Leptospira borgpetersenii str. 200701203</name>
    <dbReference type="NCBI Taxonomy" id="1193007"/>
    <lineage>
        <taxon>Bacteria</taxon>
        <taxon>Pseudomonadati</taxon>
        <taxon>Spirochaetota</taxon>
        <taxon>Spirochaetia</taxon>
        <taxon>Leptospirales</taxon>
        <taxon>Leptospiraceae</taxon>
        <taxon>Leptospira</taxon>
    </lineage>
</organism>
<sequence>MDEIYSVAAELFEEFFEFKNEKQVSVKAIRLLGINLSHPNSRDEEPMLFPNL</sequence>
<dbReference type="BioCyc" id="LBOR1193007:G11KN-822-MONOMER"/>
<dbReference type="Proteomes" id="UP000011783">
    <property type="component" value="Unassembled WGS sequence"/>
</dbReference>
<dbReference type="EMBL" id="AKWO02000047">
    <property type="protein sequence ID" value="EMG00311.1"/>
    <property type="molecule type" value="Genomic_DNA"/>
</dbReference>
<reference evidence="1 2" key="1">
    <citation type="submission" date="2013-01" db="EMBL/GenBank/DDBJ databases">
        <authorList>
            <person name="Harkins D.M."/>
            <person name="Durkin A.S."/>
            <person name="Brinkac L.M."/>
            <person name="Haft D.H."/>
            <person name="Selengut J.D."/>
            <person name="Sanka R."/>
            <person name="DePew J."/>
            <person name="Purushe J."/>
            <person name="Picardeau M."/>
            <person name="Werts C."/>
            <person name="Goarant C."/>
            <person name="Vinetz J.M."/>
            <person name="Sutton G.G."/>
            <person name="Nierman W.C."/>
            <person name="Fouts D.E."/>
        </authorList>
    </citation>
    <scope>NUCLEOTIDE SEQUENCE [LARGE SCALE GENOMIC DNA]</scope>
    <source>
        <strain evidence="1 2">200701203</strain>
    </source>
</reference>
<name>M3HQG2_LEPBO</name>
<gene>
    <name evidence="1" type="ORF">LEP1GSC123_2224</name>
</gene>
<accession>M3HQG2</accession>
<proteinExistence type="predicted"/>